<keyword evidence="2" id="KW-0862">Zinc</keyword>
<evidence type="ECO:0000256" key="2">
    <source>
        <dbReference type="ARBA" id="ARBA00022833"/>
    </source>
</evidence>
<keyword evidence="5" id="KW-0804">Transcription</keyword>
<keyword evidence="4" id="KW-0238">DNA-binding</keyword>
<evidence type="ECO:0000256" key="1">
    <source>
        <dbReference type="ARBA" id="ARBA00022723"/>
    </source>
</evidence>
<evidence type="ECO:0000256" key="6">
    <source>
        <dbReference type="ARBA" id="ARBA00023242"/>
    </source>
</evidence>
<keyword evidence="6" id="KW-0539">Nucleus</keyword>
<dbReference type="GO" id="GO:0046872">
    <property type="term" value="F:metal ion binding"/>
    <property type="evidence" value="ECO:0007669"/>
    <property type="project" value="UniProtKB-KW"/>
</dbReference>
<dbReference type="OrthoDB" id="2593732at2759"/>
<accession>A0A9W9FZM5</accession>
<protein>
    <submittedName>
        <fullName evidence="7">Uncharacterized protein</fullName>
    </submittedName>
</protein>
<keyword evidence="3" id="KW-0805">Transcription regulation</keyword>
<dbReference type="Proteomes" id="UP001149165">
    <property type="component" value="Unassembled WGS sequence"/>
</dbReference>
<evidence type="ECO:0000256" key="3">
    <source>
        <dbReference type="ARBA" id="ARBA00023015"/>
    </source>
</evidence>
<keyword evidence="8" id="KW-1185">Reference proteome</keyword>
<sequence length="450" mass="51353">MVLRLVLAEPSVRQASAAIGVLHEQVVLGQLESTKRGLTPVIPIQLYNGAIRAIVEKAKAGSDATSLVATTNVLFIAYEHFQGNVDVAVSHIHSGIDILRAWRLKNGGDPIKAWGRGYRSPDAEIMEVHIVPLLSCFNIKARSHSESKHVDIFMNPVTDRGELILPETFYNIQEARVALLDLVTCVNSRFNKLDNSHSEMAFKSLVKNIELWHVNMTDLRRRYKAIWSRSERKAANTICIVWLCMEFGISSASVKTESDWDNFRPKYEEMIRLAETMEEDQRQSSDNATKDIAFDGSMILLFHATAWKCRWPHLRRRALDLFARFPKQQWLMDICNYHKVFARIMELEEAHLQLSKGSVPDEDWLPSDLERIYEFTVALQPGSPGCLPGYNVTFYSRPQGPDQPWFSFTEYMQPDTTTLNQGAALYNRLSRNKPWTLPQLVTSSVQLNKI</sequence>
<evidence type="ECO:0000313" key="7">
    <source>
        <dbReference type="EMBL" id="KAJ5109347.1"/>
    </source>
</evidence>
<proteinExistence type="predicted"/>
<keyword evidence="1" id="KW-0479">Metal-binding</keyword>
<reference evidence="7" key="1">
    <citation type="submission" date="2022-11" db="EMBL/GenBank/DDBJ databases">
        <authorList>
            <person name="Petersen C."/>
        </authorList>
    </citation>
    <scope>NUCLEOTIDE SEQUENCE</scope>
    <source>
        <strain evidence="7">IBT 30069</strain>
    </source>
</reference>
<dbReference type="PANTHER" id="PTHR36206">
    <property type="entry name" value="ASPERCRYPTIN BIOSYNTHESIS CLUSTER-SPECIFIC TRANSCRIPTION REGULATOR ATNN-RELATED"/>
    <property type="match status" value="1"/>
</dbReference>
<dbReference type="EMBL" id="JAPQKH010000003">
    <property type="protein sequence ID" value="KAJ5109347.1"/>
    <property type="molecule type" value="Genomic_DNA"/>
</dbReference>
<organism evidence="7 8">
    <name type="scientific">Penicillium angulare</name>
    <dbReference type="NCBI Taxonomy" id="116970"/>
    <lineage>
        <taxon>Eukaryota</taxon>
        <taxon>Fungi</taxon>
        <taxon>Dikarya</taxon>
        <taxon>Ascomycota</taxon>
        <taxon>Pezizomycotina</taxon>
        <taxon>Eurotiomycetes</taxon>
        <taxon>Eurotiomycetidae</taxon>
        <taxon>Eurotiales</taxon>
        <taxon>Aspergillaceae</taxon>
        <taxon>Penicillium</taxon>
    </lineage>
</organism>
<evidence type="ECO:0000256" key="5">
    <source>
        <dbReference type="ARBA" id="ARBA00023163"/>
    </source>
</evidence>
<dbReference type="GO" id="GO:0003677">
    <property type="term" value="F:DNA binding"/>
    <property type="evidence" value="ECO:0007669"/>
    <property type="project" value="UniProtKB-KW"/>
</dbReference>
<dbReference type="PANTHER" id="PTHR36206:SF12">
    <property type="entry name" value="ASPERCRYPTIN BIOSYNTHESIS CLUSTER-SPECIFIC TRANSCRIPTION REGULATOR ATNN-RELATED"/>
    <property type="match status" value="1"/>
</dbReference>
<gene>
    <name evidence="7" type="ORF">N7456_006022</name>
</gene>
<comment type="caution">
    <text evidence="7">The sequence shown here is derived from an EMBL/GenBank/DDBJ whole genome shotgun (WGS) entry which is preliminary data.</text>
</comment>
<evidence type="ECO:0000256" key="4">
    <source>
        <dbReference type="ARBA" id="ARBA00023125"/>
    </source>
</evidence>
<name>A0A9W9FZM5_9EURO</name>
<reference evidence="7" key="2">
    <citation type="journal article" date="2023" name="IMA Fungus">
        <title>Comparative genomic study of the Penicillium genus elucidates a diverse pangenome and 15 lateral gene transfer events.</title>
        <authorList>
            <person name="Petersen C."/>
            <person name="Sorensen T."/>
            <person name="Nielsen M.R."/>
            <person name="Sondergaard T.E."/>
            <person name="Sorensen J.L."/>
            <person name="Fitzpatrick D.A."/>
            <person name="Frisvad J.C."/>
            <person name="Nielsen K.L."/>
        </authorList>
    </citation>
    <scope>NUCLEOTIDE SEQUENCE</scope>
    <source>
        <strain evidence="7">IBT 30069</strain>
    </source>
</reference>
<evidence type="ECO:0000313" key="8">
    <source>
        <dbReference type="Proteomes" id="UP001149165"/>
    </source>
</evidence>
<dbReference type="AlphaFoldDB" id="A0A9W9FZM5"/>
<dbReference type="InterPro" id="IPR052360">
    <property type="entry name" value="Transcr_Regulatory_Proteins"/>
</dbReference>